<dbReference type="AlphaFoldDB" id="I3TFQ3"/>
<dbReference type="GO" id="GO:0005524">
    <property type="term" value="F:ATP binding"/>
    <property type="evidence" value="ECO:0007669"/>
    <property type="project" value="UniProtKB-KW"/>
</dbReference>
<reference evidence="11 12" key="1">
    <citation type="journal article" date="2012" name="J. Bacteriol.">
        <title>Complete genome sequence of the hyperthermophilic cellulolytic Crenarchaeon 'Thermogladius cellulolyticus' 1633.</title>
        <authorList>
            <person name="Mardanov A.V."/>
            <person name="Kochetkova T.V."/>
            <person name="Beletsky A.V."/>
            <person name="Bonch-Osmolovskaya E.A."/>
            <person name="Ravin N.V."/>
            <person name="Skryabin K.G."/>
        </authorList>
    </citation>
    <scope>NUCLEOTIDE SEQUENCE [LARGE SCALE GENOMIC DNA]</scope>
    <source>
        <strain evidence="12">DSM 22663 / VKM B-2946 / 1633</strain>
    </source>
</reference>
<evidence type="ECO:0000256" key="8">
    <source>
        <dbReference type="ARBA" id="ARBA00023136"/>
    </source>
</evidence>
<keyword evidence="6" id="KW-0067">ATP-binding</keyword>
<dbReference type="OrthoDB" id="18209at2157"/>
<evidence type="ECO:0000256" key="9">
    <source>
        <dbReference type="ARBA" id="ARBA00025157"/>
    </source>
</evidence>
<evidence type="ECO:0000313" key="12">
    <source>
        <dbReference type="Proteomes" id="UP000005270"/>
    </source>
</evidence>
<comment type="similarity">
    <text evidence="2">Belongs to the ABC transporter superfamily.</text>
</comment>
<dbReference type="CDD" id="cd03225">
    <property type="entry name" value="ABC_cobalt_CbiO_domain1"/>
    <property type="match status" value="1"/>
</dbReference>
<evidence type="ECO:0000256" key="3">
    <source>
        <dbReference type="ARBA" id="ARBA00022448"/>
    </source>
</evidence>
<comment type="subcellular location">
    <subcellularLocation>
        <location evidence="1">Cell membrane</location>
        <topology evidence="1">Peripheral membrane protein</topology>
    </subcellularLocation>
</comment>
<dbReference type="FunFam" id="3.40.50.300:FF:000224">
    <property type="entry name" value="Energy-coupling factor transporter ATP-binding protein EcfA"/>
    <property type="match status" value="1"/>
</dbReference>
<evidence type="ECO:0000256" key="7">
    <source>
        <dbReference type="ARBA" id="ARBA00022967"/>
    </source>
</evidence>
<name>I3TFQ3_THEC1</name>
<dbReference type="Gene3D" id="3.40.50.300">
    <property type="entry name" value="P-loop containing nucleotide triphosphate hydrolases"/>
    <property type="match status" value="1"/>
</dbReference>
<keyword evidence="12" id="KW-1185">Reference proteome</keyword>
<dbReference type="STRING" id="1184251.TCELL_1168"/>
<protein>
    <submittedName>
        <fullName evidence="11">ABC transporter related protein</fullName>
    </submittedName>
</protein>
<dbReference type="InterPro" id="IPR003439">
    <property type="entry name" value="ABC_transporter-like_ATP-bd"/>
</dbReference>
<evidence type="ECO:0000256" key="2">
    <source>
        <dbReference type="ARBA" id="ARBA00005417"/>
    </source>
</evidence>
<dbReference type="GO" id="GO:0043190">
    <property type="term" value="C:ATP-binding cassette (ABC) transporter complex"/>
    <property type="evidence" value="ECO:0007669"/>
    <property type="project" value="TreeGrafter"/>
</dbReference>
<keyword evidence="3" id="KW-0813">Transport</keyword>
<dbReference type="eggNOG" id="arCOG00202">
    <property type="taxonomic scope" value="Archaea"/>
</dbReference>
<accession>I3TFQ3</accession>
<dbReference type="InterPro" id="IPR003593">
    <property type="entry name" value="AAA+_ATPase"/>
</dbReference>
<evidence type="ECO:0000256" key="6">
    <source>
        <dbReference type="ARBA" id="ARBA00022840"/>
    </source>
</evidence>
<organism evidence="11 12">
    <name type="scientific">Thermogladius calderae (strain DSM 22663 / VKM B-2946 / 1633)</name>
    <dbReference type="NCBI Taxonomy" id="1184251"/>
    <lineage>
        <taxon>Archaea</taxon>
        <taxon>Thermoproteota</taxon>
        <taxon>Thermoprotei</taxon>
        <taxon>Desulfurococcales</taxon>
        <taxon>Desulfurococcaceae</taxon>
        <taxon>Thermogladius</taxon>
    </lineage>
</organism>
<dbReference type="InterPro" id="IPR050095">
    <property type="entry name" value="ECF_ABC_transporter_ATP-bd"/>
</dbReference>
<feature type="domain" description="ABC transporter" evidence="10">
    <location>
        <begin position="6"/>
        <end position="240"/>
    </location>
</feature>
<evidence type="ECO:0000256" key="4">
    <source>
        <dbReference type="ARBA" id="ARBA00022475"/>
    </source>
</evidence>
<dbReference type="PRINTS" id="PR00364">
    <property type="entry name" value="DISEASERSIST"/>
</dbReference>
<dbReference type="PANTHER" id="PTHR43553">
    <property type="entry name" value="HEAVY METAL TRANSPORTER"/>
    <property type="match status" value="1"/>
</dbReference>
<dbReference type="KEGG" id="thg:TCELL_1168"/>
<dbReference type="InParanoid" id="I3TFQ3"/>
<dbReference type="RefSeq" id="WP_014737841.1">
    <property type="nucleotide sequence ID" value="NC_017954.1"/>
</dbReference>
<dbReference type="GeneID" id="13013487"/>
<dbReference type="InterPro" id="IPR015856">
    <property type="entry name" value="ABC_transpr_CbiO/EcfA_su"/>
</dbReference>
<dbReference type="GO" id="GO:0016887">
    <property type="term" value="F:ATP hydrolysis activity"/>
    <property type="evidence" value="ECO:0007669"/>
    <property type="project" value="InterPro"/>
</dbReference>
<dbReference type="HOGENOM" id="CLU_000604_1_22_2"/>
<dbReference type="SUPFAM" id="SSF52540">
    <property type="entry name" value="P-loop containing nucleoside triphosphate hydrolases"/>
    <property type="match status" value="1"/>
</dbReference>
<comment type="function">
    <text evidence="9">Probably part of an ABC transporter complex. Responsible for energy coupling to the transport system.</text>
</comment>
<evidence type="ECO:0000256" key="5">
    <source>
        <dbReference type="ARBA" id="ARBA00022741"/>
    </source>
</evidence>
<dbReference type="InterPro" id="IPR027417">
    <property type="entry name" value="P-loop_NTPase"/>
</dbReference>
<keyword evidence="7" id="KW-1278">Translocase</keyword>
<gene>
    <name evidence="11" type="ordered locus">TCELL_1168</name>
</gene>
<dbReference type="PANTHER" id="PTHR43553:SF24">
    <property type="entry name" value="ENERGY-COUPLING FACTOR TRANSPORTER ATP-BINDING PROTEIN ECFA1"/>
    <property type="match status" value="1"/>
</dbReference>
<dbReference type="SMART" id="SM00382">
    <property type="entry name" value="AAA"/>
    <property type="match status" value="1"/>
</dbReference>
<sequence length="272" mass="30578">MSEVLIEAKGVWFKYNKKQDWVLKDVNFTVKKGEFVGIIGESGAGKTTLAKHFNGLLKPWRGEVRVLGMDTRRVPTSRLARHVGYVFQNPDSQIYSATIRDELSVGLKKLGFKAGEIEERIKWALEVVDLKKPLDISPHVLSFGERHRLAIATVLALNPDVFVLDEPFAGIDYKRSLNLLEIFRELTKKGHSVVLIAHDLQLIAELADRVVFMSQGRIVREGTPEEVIGDVAFLESNGYIPLQVSVIASKLGLGRIVRVSDMAEELYRRLTL</sequence>
<keyword evidence="5" id="KW-0547">Nucleotide-binding</keyword>
<evidence type="ECO:0000313" key="11">
    <source>
        <dbReference type="EMBL" id="AFK51591.1"/>
    </source>
</evidence>
<dbReference type="Proteomes" id="UP000005270">
    <property type="component" value="Chromosome"/>
</dbReference>
<dbReference type="EMBL" id="CP003531">
    <property type="protein sequence ID" value="AFK51591.1"/>
    <property type="molecule type" value="Genomic_DNA"/>
</dbReference>
<keyword evidence="8" id="KW-0472">Membrane</keyword>
<keyword evidence="4" id="KW-1003">Cell membrane</keyword>
<proteinExistence type="inferred from homology"/>
<evidence type="ECO:0000256" key="1">
    <source>
        <dbReference type="ARBA" id="ARBA00004202"/>
    </source>
</evidence>
<dbReference type="GO" id="GO:0042626">
    <property type="term" value="F:ATPase-coupled transmembrane transporter activity"/>
    <property type="evidence" value="ECO:0007669"/>
    <property type="project" value="TreeGrafter"/>
</dbReference>
<dbReference type="Pfam" id="PF00005">
    <property type="entry name" value="ABC_tran"/>
    <property type="match status" value="1"/>
</dbReference>
<evidence type="ECO:0000259" key="10">
    <source>
        <dbReference type="PROSITE" id="PS50893"/>
    </source>
</evidence>
<dbReference type="PROSITE" id="PS50893">
    <property type="entry name" value="ABC_TRANSPORTER_2"/>
    <property type="match status" value="1"/>
</dbReference>